<name>A0A2H3DZA2_ARMGA</name>
<feature type="compositionally biased region" description="Low complexity" evidence="1">
    <location>
        <begin position="171"/>
        <end position="186"/>
    </location>
</feature>
<proteinExistence type="predicted"/>
<feature type="transmembrane region" description="Helical" evidence="2">
    <location>
        <begin position="92"/>
        <end position="114"/>
    </location>
</feature>
<dbReference type="EMBL" id="KZ293651">
    <property type="protein sequence ID" value="PBK96188.1"/>
    <property type="molecule type" value="Genomic_DNA"/>
</dbReference>
<feature type="compositionally biased region" description="Polar residues" evidence="1">
    <location>
        <begin position="150"/>
        <end position="164"/>
    </location>
</feature>
<evidence type="ECO:0000256" key="2">
    <source>
        <dbReference type="SAM" id="Phobius"/>
    </source>
</evidence>
<feature type="transmembrane region" description="Helical" evidence="2">
    <location>
        <begin position="58"/>
        <end position="80"/>
    </location>
</feature>
<feature type="region of interest" description="Disordered" evidence="1">
    <location>
        <begin position="150"/>
        <end position="195"/>
    </location>
</feature>
<dbReference type="Proteomes" id="UP000217790">
    <property type="component" value="Unassembled WGS sequence"/>
</dbReference>
<keyword evidence="4" id="KW-1185">Reference proteome</keyword>
<dbReference type="InParanoid" id="A0A2H3DZA2"/>
<protein>
    <submittedName>
        <fullName evidence="3">Uncharacterized protein</fullName>
    </submittedName>
</protein>
<evidence type="ECO:0000256" key="1">
    <source>
        <dbReference type="SAM" id="MobiDB-lite"/>
    </source>
</evidence>
<dbReference type="OrthoDB" id="3004753at2759"/>
<evidence type="ECO:0000313" key="4">
    <source>
        <dbReference type="Proteomes" id="UP000217790"/>
    </source>
</evidence>
<keyword evidence="2" id="KW-0472">Membrane</keyword>
<feature type="transmembrane region" description="Helical" evidence="2">
    <location>
        <begin position="120"/>
        <end position="141"/>
    </location>
</feature>
<dbReference type="AlphaFoldDB" id="A0A2H3DZA2"/>
<gene>
    <name evidence="3" type="ORF">ARMGADRAFT_1028382</name>
</gene>
<keyword evidence="2" id="KW-1133">Transmembrane helix</keyword>
<reference evidence="4" key="1">
    <citation type="journal article" date="2017" name="Nat. Ecol. Evol.">
        <title>Genome expansion and lineage-specific genetic innovations in the forest pathogenic fungi Armillaria.</title>
        <authorList>
            <person name="Sipos G."/>
            <person name="Prasanna A.N."/>
            <person name="Walter M.C."/>
            <person name="O'Connor E."/>
            <person name="Balint B."/>
            <person name="Krizsan K."/>
            <person name="Kiss B."/>
            <person name="Hess J."/>
            <person name="Varga T."/>
            <person name="Slot J."/>
            <person name="Riley R."/>
            <person name="Boka B."/>
            <person name="Rigling D."/>
            <person name="Barry K."/>
            <person name="Lee J."/>
            <person name="Mihaltcheva S."/>
            <person name="LaButti K."/>
            <person name="Lipzen A."/>
            <person name="Waldron R."/>
            <person name="Moloney N.M."/>
            <person name="Sperisen C."/>
            <person name="Kredics L."/>
            <person name="Vagvoelgyi C."/>
            <person name="Patrignani A."/>
            <person name="Fitzpatrick D."/>
            <person name="Nagy I."/>
            <person name="Doyle S."/>
            <person name="Anderson J.B."/>
            <person name="Grigoriev I.V."/>
            <person name="Gueldener U."/>
            <person name="Muensterkoetter M."/>
            <person name="Nagy L.G."/>
        </authorList>
    </citation>
    <scope>NUCLEOTIDE SEQUENCE [LARGE SCALE GENOMIC DNA]</scope>
    <source>
        <strain evidence="4">Ar21-2</strain>
    </source>
</reference>
<evidence type="ECO:0000313" key="3">
    <source>
        <dbReference type="EMBL" id="PBK96188.1"/>
    </source>
</evidence>
<keyword evidence="2" id="KW-0812">Transmembrane</keyword>
<sequence length="195" mass="21368">MWVYQVIWCRYGVAGCSSLWDCQWQVVLIPTMCLVAATGMKAMQMFSGIHVLSDISKGALFVTEIDWSLISTLLIVYRIVRFARRLSLFRHIISALIESAMIYTLVLIVYLVLVGGNMMVAYYAEVVAAYVRAIAPTLLALRVAAGSTSISSDEESNTSGNISDINFKPMGENSSSDASDESFSGSYGTRTTESV</sequence>
<accession>A0A2H3DZA2</accession>
<organism evidence="3 4">
    <name type="scientific">Armillaria gallica</name>
    <name type="common">Bulbous honey fungus</name>
    <name type="synonym">Armillaria bulbosa</name>
    <dbReference type="NCBI Taxonomy" id="47427"/>
    <lineage>
        <taxon>Eukaryota</taxon>
        <taxon>Fungi</taxon>
        <taxon>Dikarya</taxon>
        <taxon>Basidiomycota</taxon>
        <taxon>Agaricomycotina</taxon>
        <taxon>Agaricomycetes</taxon>
        <taxon>Agaricomycetidae</taxon>
        <taxon>Agaricales</taxon>
        <taxon>Marasmiineae</taxon>
        <taxon>Physalacriaceae</taxon>
        <taxon>Armillaria</taxon>
    </lineage>
</organism>
<feature type="transmembrane region" description="Helical" evidence="2">
    <location>
        <begin position="26"/>
        <end position="46"/>
    </location>
</feature>